<keyword evidence="1" id="KW-0812">Transmembrane</keyword>
<dbReference type="InterPro" id="IPR025945">
    <property type="entry name" value="DHHW"/>
</dbReference>
<dbReference type="Pfam" id="PF14286">
    <property type="entry name" value="DHHW"/>
    <property type="match status" value="2"/>
</dbReference>
<reference evidence="2 3" key="1">
    <citation type="submission" date="2020-08" db="EMBL/GenBank/DDBJ databases">
        <title>Genome public.</title>
        <authorList>
            <person name="Liu C."/>
            <person name="Sun Q."/>
        </authorList>
    </citation>
    <scope>NUCLEOTIDE SEQUENCE [LARGE SCALE GENOMIC DNA]</scope>
    <source>
        <strain evidence="2 3">NSJ-10</strain>
    </source>
</reference>
<dbReference type="AlphaFoldDB" id="A0A8I0AMP7"/>
<proteinExistence type="predicted"/>
<feature type="transmembrane region" description="Helical" evidence="1">
    <location>
        <begin position="7"/>
        <end position="25"/>
    </location>
</feature>
<evidence type="ECO:0008006" key="4">
    <source>
        <dbReference type="Google" id="ProtNLM"/>
    </source>
</evidence>
<evidence type="ECO:0000313" key="3">
    <source>
        <dbReference type="Proteomes" id="UP000615234"/>
    </source>
</evidence>
<comment type="caution">
    <text evidence="2">The sequence shown here is derived from an EMBL/GenBank/DDBJ whole genome shotgun (WGS) entry which is preliminary data.</text>
</comment>
<accession>A0A8I0AMP7</accession>
<dbReference type="EMBL" id="JACOOX010000001">
    <property type="protein sequence ID" value="MBC5661503.1"/>
    <property type="molecule type" value="Genomic_DNA"/>
</dbReference>
<dbReference type="RefSeq" id="WP_186847234.1">
    <property type="nucleotide sequence ID" value="NZ_JACOOX010000001.1"/>
</dbReference>
<evidence type="ECO:0000256" key="1">
    <source>
        <dbReference type="SAM" id="Phobius"/>
    </source>
</evidence>
<keyword evidence="1" id="KW-1133">Transmembrane helix</keyword>
<sequence length="403" mass="45642">MHKKIGIIIFACIIIALPILTLVKLPKEKAPFSENENRYLSEFPTISLSSIKDETFMNGFDSWFSDRFYGREQWISAMNDSERLMGKTEISTVYTKDDRMMQVLSDYDDIGAAYDADKIHTNLAVINSFAAKHPEIPTYFMLCPTSVGVYGNSLLPSAVKNVSVDEKDMIESCYNELSSVTPINIYNALKEHDSEYIYYRTDHHWTSLGAYYAYQSAGAELGYTPYELKDFTKETASTEFQGTLFSKTLDQSVTKDEIDFYTLADNSATPSMTTSNGFDKEASYDSIFFRDYLDVKDKYASYTGQNVAVATLHRNNTTTAEAASDPKDTAGTDKRSILVIKDSYANSMMQFLINNYDTVTMIDLRYTNQSISNLVNVEDYDQVLFLYNCITFSDENDLIKAGL</sequence>
<keyword evidence="3" id="KW-1185">Reference proteome</keyword>
<protein>
    <recommendedName>
        <fullName evidence="4">DHHW protein</fullName>
    </recommendedName>
</protein>
<dbReference type="Proteomes" id="UP000615234">
    <property type="component" value="Unassembled WGS sequence"/>
</dbReference>
<evidence type="ECO:0000313" key="2">
    <source>
        <dbReference type="EMBL" id="MBC5661503.1"/>
    </source>
</evidence>
<organism evidence="2 3">
    <name type="scientific">Coprococcus hominis</name>
    <name type="common">ex Liu et al. 2022</name>
    <dbReference type="NCBI Taxonomy" id="2763039"/>
    <lineage>
        <taxon>Bacteria</taxon>
        <taxon>Bacillati</taxon>
        <taxon>Bacillota</taxon>
        <taxon>Clostridia</taxon>
        <taxon>Lachnospirales</taxon>
        <taxon>Lachnospiraceae</taxon>
        <taxon>Coprococcus</taxon>
    </lineage>
</organism>
<name>A0A8I0AMP7_9FIRM</name>
<gene>
    <name evidence="2" type="ORF">H8S09_01120</name>
</gene>
<keyword evidence="1" id="KW-0472">Membrane</keyword>